<reference evidence="3" key="2">
    <citation type="submission" date="2025-09" db="UniProtKB">
        <authorList>
            <consortium name="Ensembl"/>
        </authorList>
    </citation>
    <scope>IDENTIFICATION</scope>
</reference>
<reference evidence="3" key="1">
    <citation type="submission" date="2025-08" db="UniProtKB">
        <authorList>
            <consortium name="Ensembl"/>
        </authorList>
    </citation>
    <scope>IDENTIFICATION</scope>
</reference>
<evidence type="ECO:0000259" key="2">
    <source>
        <dbReference type="Pfam" id="PF21182"/>
    </source>
</evidence>
<name>A0A2K6F773_PROCO</name>
<proteinExistence type="predicted"/>
<gene>
    <name evidence="3" type="primary">ZFPM1</name>
</gene>
<evidence type="ECO:0000313" key="4">
    <source>
        <dbReference type="Proteomes" id="UP000233160"/>
    </source>
</evidence>
<dbReference type="GO" id="GO:0030218">
    <property type="term" value="P:erythrocyte differentiation"/>
    <property type="evidence" value="ECO:0007669"/>
    <property type="project" value="TreeGrafter"/>
</dbReference>
<dbReference type="GO" id="GO:0005634">
    <property type="term" value="C:nucleus"/>
    <property type="evidence" value="ECO:0007669"/>
    <property type="project" value="TreeGrafter"/>
</dbReference>
<feature type="region of interest" description="Disordered" evidence="1">
    <location>
        <begin position="104"/>
        <end position="134"/>
    </location>
</feature>
<protein>
    <submittedName>
        <fullName evidence="3">Zinc finger protein, FOG family member 1</fullName>
    </submittedName>
</protein>
<dbReference type="Proteomes" id="UP000233160">
    <property type="component" value="Unassembled WGS sequence"/>
</dbReference>
<dbReference type="GeneTree" id="ENSGT00530000063823"/>
<dbReference type="GO" id="GO:0061629">
    <property type="term" value="F:RNA polymerase II-specific DNA-binding transcription factor binding"/>
    <property type="evidence" value="ECO:0007669"/>
    <property type="project" value="InterPro"/>
</dbReference>
<organism evidence="3 4">
    <name type="scientific">Propithecus coquereli</name>
    <name type="common">Coquerel's sifaka</name>
    <name type="synonym">Propithecus verreauxi coquereli</name>
    <dbReference type="NCBI Taxonomy" id="379532"/>
    <lineage>
        <taxon>Eukaryota</taxon>
        <taxon>Metazoa</taxon>
        <taxon>Chordata</taxon>
        <taxon>Craniata</taxon>
        <taxon>Vertebrata</taxon>
        <taxon>Euteleostomi</taxon>
        <taxon>Mammalia</taxon>
        <taxon>Eutheria</taxon>
        <taxon>Euarchontoglires</taxon>
        <taxon>Primates</taxon>
        <taxon>Strepsirrhini</taxon>
        <taxon>Lemuriformes</taxon>
        <taxon>Indriidae</taxon>
        <taxon>Propithecus</taxon>
    </lineage>
</organism>
<feature type="compositionally biased region" description="Polar residues" evidence="1">
    <location>
        <begin position="104"/>
        <end position="113"/>
    </location>
</feature>
<dbReference type="Pfam" id="PF21182">
    <property type="entry name" value="FOG1-like_PR"/>
    <property type="match status" value="1"/>
</dbReference>
<feature type="region of interest" description="Disordered" evidence="1">
    <location>
        <begin position="1"/>
        <end position="82"/>
    </location>
</feature>
<keyword evidence="4" id="KW-1185">Reference proteome</keyword>
<dbReference type="InterPro" id="IPR049361">
    <property type="entry name" value="ZFPM1/2_PR"/>
</dbReference>
<accession>A0A2K6F773</accession>
<dbReference type="GO" id="GO:0030219">
    <property type="term" value="P:megakaryocyte differentiation"/>
    <property type="evidence" value="ECO:0007669"/>
    <property type="project" value="TreeGrafter"/>
</dbReference>
<dbReference type="PANTHER" id="PTHR12958">
    <property type="entry name" value="FRIEND OF GATA2-RELATED"/>
    <property type="match status" value="1"/>
</dbReference>
<dbReference type="PANTHER" id="PTHR12958:SF4">
    <property type="entry name" value="ZINC FINGER PROTEIN ZFPM1"/>
    <property type="match status" value="1"/>
</dbReference>
<sequence length="134" mass="14181">MESREEVQATDASLAEREAAAPEPRSPSSADVKSPPPPPPPTSPGGPEETEGTEPGPREEEEEESGSPWSGPDELEPVMQDGRKHVRARLSLAAGLCWGPFAGNVQTRASSPRQAEPRGAISALAPSVQTHRTR</sequence>
<evidence type="ECO:0000256" key="1">
    <source>
        <dbReference type="SAM" id="MobiDB-lite"/>
    </source>
</evidence>
<dbReference type="InterPro" id="IPR039746">
    <property type="entry name" value="FOG"/>
</dbReference>
<feature type="domain" description="Zinc finger protein ZFPM1/2 PR" evidence="2">
    <location>
        <begin position="72"/>
        <end position="122"/>
    </location>
</feature>
<feature type="compositionally biased region" description="Low complexity" evidence="1">
    <location>
        <begin position="21"/>
        <end position="30"/>
    </location>
</feature>
<dbReference type="GO" id="GO:0000122">
    <property type="term" value="P:negative regulation of transcription by RNA polymerase II"/>
    <property type="evidence" value="ECO:0007669"/>
    <property type="project" value="TreeGrafter"/>
</dbReference>
<dbReference type="AlphaFoldDB" id="A0A2K6F773"/>
<dbReference type="GO" id="GO:0007507">
    <property type="term" value="P:heart development"/>
    <property type="evidence" value="ECO:0007669"/>
    <property type="project" value="TreeGrafter"/>
</dbReference>
<evidence type="ECO:0000313" key="3">
    <source>
        <dbReference type="Ensembl" id="ENSPCOP00000009813.1"/>
    </source>
</evidence>
<dbReference type="GO" id="GO:0045944">
    <property type="term" value="P:positive regulation of transcription by RNA polymerase II"/>
    <property type="evidence" value="ECO:0007669"/>
    <property type="project" value="TreeGrafter"/>
</dbReference>
<dbReference type="Ensembl" id="ENSPCOT00000020385.1">
    <property type="protein sequence ID" value="ENSPCOP00000009813.1"/>
    <property type="gene ID" value="ENSPCOG00000016313.1"/>
</dbReference>
<feature type="compositionally biased region" description="Pro residues" evidence="1">
    <location>
        <begin position="34"/>
        <end position="44"/>
    </location>
</feature>